<organism evidence="4 5">
    <name type="scientific">Litoreibacter meonggei</name>
    <dbReference type="NCBI Taxonomy" id="1049199"/>
    <lineage>
        <taxon>Bacteria</taxon>
        <taxon>Pseudomonadati</taxon>
        <taxon>Pseudomonadota</taxon>
        <taxon>Alphaproteobacteria</taxon>
        <taxon>Rhodobacterales</taxon>
        <taxon>Roseobacteraceae</taxon>
        <taxon>Litoreibacter</taxon>
    </lineage>
</organism>
<dbReference type="Proteomes" id="UP000269157">
    <property type="component" value="Unassembled WGS sequence"/>
</dbReference>
<evidence type="ECO:0000313" key="5">
    <source>
        <dbReference type="Proteomes" id="UP000269157"/>
    </source>
</evidence>
<comment type="caution">
    <text evidence="4">The sequence shown here is derived from an EMBL/GenBank/DDBJ whole genome shotgun (WGS) entry which is preliminary data.</text>
</comment>
<evidence type="ECO:0000313" key="4">
    <source>
        <dbReference type="EMBL" id="RLJ60680.1"/>
    </source>
</evidence>
<proteinExistence type="predicted"/>
<dbReference type="PANTHER" id="PTHR13789:SF309">
    <property type="entry name" value="PUTATIVE (AFU_ORTHOLOGUE AFUA_6G14510)-RELATED"/>
    <property type="match status" value="1"/>
</dbReference>
<dbReference type="PANTHER" id="PTHR13789">
    <property type="entry name" value="MONOOXYGENASE"/>
    <property type="match status" value="1"/>
</dbReference>
<sequence>MSYNIAIAGAGIGGLTAAVLLAKQGHTITVFDQFDAPRPVGSGLVIQPVGQAVLDEIGAGDAARAKGNPLRRMLGHEADSGRAVLDVTYDHDPAGANFGLAIHRASLFDVIYQAAVATGVTIMPSHEVTALQDRHLNFISKDPQGPFDLVIDSSGVSSPLSPIRAKSLPYGAIWGTVRWHECGLPNDQLTQVYRRADRMIGIMPSGTLPDSDVQQAAIFWSMPRNAYDAWKAMPLNEWQAEIARLWPEAVPIFKQITSHEQMTMARYAHGTLRKPYADNLAIIGDAAHKASPQLGQGANMAMLDASALAKAIAQHPLQDALPAYAMARRWHVRIYQAMSWAFTPQYQSDSRILPAFRDHLLFPISQIGPVPRVLTRLVRGDMIPPMASLTPRD</sequence>
<dbReference type="SUPFAM" id="SSF51905">
    <property type="entry name" value="FAD/NAD(P)-binding domain"/>
    <property type="match status" value="1"/>
</dbReference>
<dbReference type="Gene3D" id="3.50.50.60">
    <property type="entry name" value="FAD/NAD(P)-binding domain"/>
    <property type="match status" value="1"/>
</dbReference>
<reference evidence="4 5" key="1">
    <citation type="submission" date="2018-10" db="EMBL/GenBank/DDBJ databases">
        <title>Genomic Encyclopedia of Archaeal and Bacterial Type Strains, Phase II (KMG-II): from individual species to whole genera.</title>
        <authorList>
            <person name="Goeker M."/>
        </authorList>
    </citation>
    <scope>NUCLEOTIDE SEQUENCE [LARGE SCALE GENOMIC DNA]</scope>
    <source>
        <strain evidence="4 5">DSM 29466</strain>
    </source>
</reference>
<evidence type="ECO:0000256" key="1">
    <source>
        <dbReference type="ARBA" id="ARBA00023002"/>
    </source>
</evidence>
<dbReference type="AlphaFoldDB" id="A0A497X617"/>
<dbReference type="InterPro" id="IPR002938">
    <property type="entry name" value="FAD-bd"/>
</dbReference>
<dbReference type="RefSeq" id="WP_121022046.1">
    <property type="nucleotide sequence ID" value="NZ_RCCE01000001.1"/>
</dbReference>
<accession>A0A497X617</accession>
<evidence type="ECO:0000256" key="2">
    <source>
        <dbReference type="ARBA" id="ARBA00023033"/>
    </source>
</evidence>
<dbReference type="InterPro" id="IPR050493">
    <property type="entry name" value="FAD-dep_Monooxygenase_BioMet"/>
</dbReference>
<feature type="domain" description="FAD-binding" evidence="3">
    <location>
        <begin position="234"/>
        <end position="315"/>
    </location>
</feature>
<dbReference type="PRINTS" id="PR00420">
    <property type="entry name" value="RNGMNOXGNASE"/>
</dbReference>
<dbReference type="InterPro" id="IPR036188">
    <property type="entry name" value="FAD/NAD-bd_sf"/>
</dbReference>
<keyword evidence="1" id="KW-0560">Oxidoreductase</keyword>
<evidence type="ECO:0000259" key="3">
    <source>
        <dbReference type="Pfam" id="PF01494"/>
    </source>
</evidence>
<dbReference type="OrthoDB" id="5499180at2"/>
<protein>
    <submittedName>
        <fullName evidence="4">2-polyprenyl-6-methoxyphenol hydroxylase-like FAD-dependent oxidoreductase</fullName>
    </submittedName>
</protein>
<dbReference type="EMBL" id="RCCE01000001">
    <property type="protein sequence ID" value="RLJ60680.1"/>
    <property type="molecule type" value="Genomic_DNA"/>
</dbReference>
<feature type="domain" description="FAD-binding" evidence="3">
    <location>
        <begin position="4"/>
        <end position="133"/>
    </location>
</feature>
<gene>
    <name evidence="4" type="ORF">BCF46_0883</name>
</gene>
<keyword evidence="2" id="KW-0503">Monooxygenase</keyword>
<dbReference type="GO" id="GO:0071949">
    <property type="term" value="F:FAD binding"/>
    <property type="evidence" value="ECO:0007669"/>
    <property type="project" value="InterPro"/>
</dbReference>
<keyword evidence="5" id="KW-1185">Reference proteome</keyword>
<dbReference type="GO" id="GO:0004497">
    <property type="term" value="F:monooxygenase activity"/>
    <property type="evidence" value="ECO:0007669"/>
    <property type="project" value="UniProtKB-KW"/>
</dbReference>
<dbReference type="Pfam" id="PF01494">
    <property type="entry name" value="FAD_binding_3"/>
    <property type="match status" value="2"/>
</dbReference>
<name>A0A497X617_9RHOB</name>